<sequence length="107" mass="12418">MNKVTSIAVTLSQIDEIETWKQCSPQLTKEERLQCYKIAQRLWLERSYAANRLYINLGVIEELKANDWQPNDVQKQMIWASAIGSIDVSALKSAFLLIRKKRSHKEP</sequence>
<dbReference type="Proteomes" id="UP000586067">
    <property type="component" value="Unassembled WGS sequence"/>
</dbReference>
<protein>
    <submittedName>
        <fullName evidence="1">Uncharacterized protein</fullName>
    </submittedName>
</protein>
<comment type="caution">
    <text evidence="1">The sequence shown here is derived from an EMBL/GenBank/DDBJ whole genome shotgun (WGS) entry which is preliminary data.</text>
</comment>
<organism evidence="1 2">
    <name type="scientific">Marinomonas profundi</name>
    <dbReference type="NCBI Taxonomy" id="2726122"/>
    <lineage>
        <taxon>Bacteria</taxon>
        <taxon>Pseudomonadati</taxon>
        <taxon>Pseudomonadota</taxon>
        <taxon>Gammaproteobacteria</taxon>
        <taxon>Oceanospirillales</taxon>
        <taxon>Oceanospirillaceae</taxon>
        <taxon>Marinomonas</taxon>
    </lineage>
</organism>
<evidence type="ECO:0000313" key="2">
    <source>
        <dbReference type="Proteomes" id="UP000586067"/>
    </source>
</evidence>
<gene>
    <name evidence="1" type="ORF">HGG82_13320</name>
</gene>
<name>A0A847QZ94_9GAMM</name>
<dbReference type="AlphaFoldDB" id="A0A847QZ94"/>
<proteinExistence type="predicted"/>
<accession>A0A847QZ94</accession>
<dbReference type="RefSeq" id="WP_168826485.1">
    <property type="nucleotide sequence ID" value="NZ_CP073013.1"/>
</dbReference>
<keyword evidence="2" id="KW-1185">Reference proteome</keyword>
<dbReference type="EMBL" id="JABAEK010000016">
    <property type="protein sequence ID" value="NLQ18589.1"/>
    <property type="molecule type" value="Genomic_DNA"/>
</dbReference>
<evidence type="ECO:0000313" key="1">
    <source>
        <dbReference type="EMBL" id="NLQ18589.1"/>
    </source>
</evidence>
<reference evidence="1 2" key="1">
    <citation type="submission" date="2020-04" db="EMBL/GenBank/DDBJ databases">
        <title>Marinomonas sp. M1K-6 isolated from the deep seawater of the Mariana Trench.</title>
        <authorList>
            <person name="Li Y."/>
        </authorList>
    </citation>
    <scope>NUCLEOTIDE SEQUENCE [LARGE SCALE GENOMIC DNA]</scope>
    <source>
        <strain evidence="1 2">M1K-6</strain>
    </source>
</reference>